<evidence type="ECO:0000256" key="2">
    <source>
        <dbReference type="PROSITE-ProRule" id="PRU00252"/>
    </source>
</evidence>
<evidence type="ECO:0000256" key="3">
    <source>
        <dbReference type="SAM" id="MobiDB-lite"/>
    </source>
</evidence>
<proteinExistence type="predicted"/>
<evidence type="ECO:0000313" key="5">
    <source>
        <dbReference type="Proteomes" id="UP001481872"/>
    </source>
</evidence>
<name>A0ABV1J6G1_9FIRM</name>
<feature type="compositionally biased region" description="Basic and acidic residues" evidence="3">
    <location>
        <begin position="202"/>
        <end position="227"/>
    </location>
</feature>
<evidence type="ECO:0000313" key="4">
    <source>
        <dbReference type="EMBL" id="MEQ3353387.1"/>
    </source>
</evidence>
<dbReference type="Proteomes" id="UP001481872">
    <property type="component" value="Unassembled WGS sequence"/>
</dbReference>
<protein>
    <submittedName>
        <fullName evidence="4">Single-stranded DNA-binding protein</fullName>
    </submittedName>
</protein>
<comment type="caution">
    <text evidence="4">The sequence shown here is derived from an EMBL/GenBank/DDBJ whole genome shotgun (WGS) entry which is preliminary data.</text>
</comment>
<gene>
    <name evidence="4" type="ORF">AAA081_03605</name>
</gene>
<keyword evidence="1 2" id="KW-0238">DNA-binding</keyword>
<reference evidence="4 5" key="1">
    <citation type="submission" date="2024-04" db="EMBL/GenBank/DDBJ databases">
        <title>Human intestinal bacterial collection.</title>
        <authorList>
            <person name="Pauvert C."/>
            <person name="Hitch T.C.A."/>
            <person name="Clavel T."/>
        </authorList>
    </citation>
    <scope>NUCLEOTIDE SEQUENCE [LARGE SCALE GENOMIC DNA]</scope>
    <source>
        <strain evidence="4 5">CLA-SR-H026</strain>
    </source>
</reference>
<dbReference type="Pfam" id="PF00436">
    <property type="entry name" value="SSB"/>
    <property type="match status" value="1"/>
</dbReference>
<organism evidence="4 5">
    <name type="scientific">Aedoeadaptatus acetigenes</name>
    <dbReference type="NCBI Taxonomy" id="2981723"/>
    <lineage>
        <taxon>Bacteria</taxon>
        <taxon>Bacillati</taxon>
        <taxon>Bacillota</taxon>
        <taxon>Tissierellia</taxon>
        <taxon>Tissierellales</taxon>
        <taxon>Peptoniphilaceae</taxon>
        <taxon>Aedoeadaptatus</taxon>
    </lineage>
</organism>
<evidence type="ECO:0000256" key="1">
    <source>
        <dbReference type="ARBA" id="ARBA00023125"/>
    </source>
</evidence>
<dbReference type="RefSeq" id="WP_349053731.1">
    <property type="nucleotide sequence ID" value="NZ_JBBNPS010000006.1"/>
</dbReference>
<accession>A0ABV1J6G1</accession>
<sequence length="227" mass="25771">MTENKDMEKITQDGYVAEDIKIEAAVSKEGKPFSVANFSIVFNNESEKKEYRPVSAYGENIDKVKTLKKGDLIRIVGTEHEYTKKSGEKATSISLLDCEVLKAVKRQNMVSMKGNLTNDIELIDITTNEGEKVKVANFSIVYKNENGEKAYQAVSAYGKNASKVADLKKGDFIHVQGTEKHYKNKEGKDRTSIHLYSYKMLKSKEDRQKNKEVGREDKKSKDNEREI</sequence>
<dbReference type="GO" id="GO:0003677">
    <property type="term" value="F:DNA binding"/>
    <property type="evidence" value="ECO:0007669"/>
    <property type="project" value="UniProtKB-KW"/>
</dbReference>
<feature type="region of interest" description="Disordered" evidence="3">
    <location>
        <begin position="199"/>
        <end position="227"/>
    </location>
</feature>
<dbReference type="PROSITE" id="PS50935">
    <property type="entry name" value="SSB"/>
    <property type="match status" value="2"/>
</dbReference>
<dbReference type="SUPFAM" id="SSF50249">
    <property type="entry name" value="Nucleic acid-binding proteins"/>
    <property type="match status" value="2"/>
</dbReference>
<dbReference type="EMBL" id="JBBNPS010000006">
    <property type="protein sequence ID" value="MEQ3353387.1"/>
    <property type="molecule type" value="Genomic_DNA"/>
</dbReference>
<dbReference type="InterPro" id="IPR000424">
    <property type="entry name" value="Primosome_PriB/ssb"/>
</dbReference>
<keyword evidence="5" id="KW-1185">Reference proteome</keyword>
<dbReference type="InterPro" id="IPR012340">
    <property type="entry name" value="NA-bd_OB-fold"/>
</dbReference>
<dbReference type="Gene3D" id="2.40.50.140">
    <property type="entry name" value="Nucleic acid-binding proteins"/>
    <property type="match status" value="2"/>
</dbReference>